<feature type="transmembrane region" description="Helical" evidence="7">
    <location>
        <begin position="352"/>
        <end position="370"/>
    </location>
</feature>
<feature type="transmembrane region" description="Helical" evidence="7">
    <location>
        <begin position="214"/>
        <end position="237"/>
    </location>
</feature>
<reference evidence="9" key="1">
    <citation type="submission" date="2014-09" db="EMBL/GenBank/DDBJ databases">
        <title>Genome sequence of the luminous mushroom Mycena chlorophos for searching fungal bioluminescence genes.</title>
        <authorList>
            <person name="Tanaka Y."/>
            <person name="Kasuga D."/>
            <person name="Oba Y."/>
            <person name="Hase S."/>
            <person name="Sato K."/>
            <person name="Oba Y."/>
            <person name="Sakakibara Y."/>
        </authorList>
    </citation>
    <scope>NUCLEOTIDE SEQUENCE</scope>
</reference>
<dbReference type="PROSITE" id="PS50850">
    <property type="entry name" value="MFS"/>
    <property type="match status" value="1"/>
</dbReference>
<keyword evidence="2" id="KW-0813">Transport</keyword>
<evidence type="ECO:0000256" key="6">
    <source>
        <dbReference type="SAM" id="MobiDB-lite"/>
    </source>
</evidence>
<evidence type="ECO:0000256" key="2">
    <source>
        <dbReference type="ARBA" id="ARBA00022448"/>
    </source>
</evidence>
<dbReference type="InterPro" id="IPR011701">
    <property type="entry name" value="MFS"/>
</dbReference>
<feature type="transmembrane region" description="Helical" evidence="7">
    <location>
        <begin position="288"/>
        <end position="308"/>
    </location>
</feature>
<keyword evidence="5 7" id="KW-0472">Membrane</keyword>
<dbReference type="InterPro" id="IPR020846">
    <property type="entry name" value="MFS_dom"/>
</dbReference>
<evidence type="ECO:0000313" key="9">
    <source>
        <dbReference type="EMBL" id="GAT56514.1"/>
    </source>
</evidence>
<keyword evidence="10" id="KW-1185">Reference proteome</keyword>
<feature type="region of interest" description="Disordered" evidence="6">
    <location>
        <begin position="1"/>
        <end position="36"/>
    </location>
</feature>
<feature type="domain" description="Major facilitator superfamily (MFS) profile" evidence="8">
    <location>
        <begin position="55"/>
        <end position="470"/>
    </location>
</feature>
<dbReference type="SUPFAM" id="SSF103473">
    <property type="entry name" value="MFS general substrate transporter"/>
    <property type="match status" value="1"/>
</dbReference>
<accession>A0ABQ0M0J0</accession>
<name>A0ABQ0M0J0_MYCCL</name>
<evidence type="ECO:0000256" key="7">
    <source>
        <dbReference type="SAM" id="Phobius"/>
    </source>
</evidence>
<feature type="transmembrane region" description="Helical" evidence="7">
    <location>
        <begin position="447"/>
        <end position="466"/>
    </location>
</feature>
<dbReference type="Pfam" id="PF07690">
    <property type="entry name" value="MFS_1"/>
    <property type="match status" value="1"/>
</dbReference>
<sequence length="500" mass="54541">MSADAPVDKPASPTTSTDEKLAVQSSNFGGDDHSESDVAENSALEGVWTKMDFYVLPLVTLFWLLSFLDRTNIGNAKVAGLLTSLKMDAKQYSIALTVTYVPYIVAELPSNLLLKKVGPHRLLPTLLTLWGIVATAQGAVTSYHGLLAARFFLGLCEGGVFPGLVLYLSYFYPRQKLQLRVAMFFSAAAFSGAFSGIMAYGIQKHLTGAHGRLGWQWIFIIEGVITIFIGVISFFLWPASVASAYFLTEEEKQYVTGRLKVDGAIQRREEADGFRAGEILKAFTSLHVLLIGAVLFFSGTTLFALAYFTPSILASLGYVGSKAQLMSVPPYSVAFVVSVITAIVSDRFRARGYITFIGSLLCIAGFAMFLKSTNHHVQYGSLFLSIPGTYIIAPTLSTWAANNSAPYTRRATTIAIVFSCTNSGGILSTWLLSTISPPPRYTEGTRILLAFNVSIGVGALLLLAYLKRENKKKAEVRKSVSREEEEEGLGDKSAWFEYSL</sequence>
<dbReference type="InterPro" id="IPR036259">
    <property type="entry name" value="MFS_trans_sf"/>
</dbReference>
<feature type="transmembrane region" description="Helical" evidence="7">
    <location>
        <begin position="181"/>
        <end position="202"/>
    </location>
</feature>
<dbReference type="EMBL" id="DF849311">
    <property type="protein sequence ID" value="GAT56514.1"/>
    <property type="molecule type" value="Genomic_DNA"/>
</dbReference>
<feature type="transmembrane region" description="Helical" evidence="7">
    <location>
        <begin position="413"/>
        <end position="435"/>
    </location>
</feature>
<feature type="transmembrane region" description="Helical" evidence="7">
    <location>
        <begin position="146"/>
        <end position="169"/>
    </location>
</feature>
<keyword evidence="3 7" id="KW-0812">Transmembrane</keyword>
<evidence type="ECO:0000256" key="4">
    <source>
        <dbReference type="ARBA" id="ARBA00022989"/>
    </source>
</evidence>
<feature type="transmembrane region" description="Helical" evidence="7">
    <location>
        <begin position="122"/>
        <end position="140"/>
    </location>
</feature>
<gene>
    <name evidence="9" type="ORF">MCHLO_13159</name>
</gene>
<feature type="region of interest" description="Disordered" evidence="6">
    <location>
        <begin position="476"/>
        <end position="500"/>
    </location>
</feature>
<dbReference type="Proteomes" id="UP000815677">
    <property type="component" value="Unassembled WGS sequence"/>
</dbReference>
<evidence type="ECO:0000256" key="5">
    <source>
        <dbReference type="ARBA" id="ARBA00023136"/>
    </source>
</evidence>
<organism evidence="9 10">
    <name type="scientific">Mycena chlorophos</name>
    <name type="common">Agaric fungus</name>
    <name type="synonym">Agaricus chlorophos</name>
    <dbReference type="NCBI Taxonomy" id="658473"/>
    <lineage>
        <taxon>Eukaryota</taxon>
        <taxon>Fungi</taxon>
        <taxon>Dikarya</taxon>
        <taxon>Basidiomycota</taxon>
        <taxon>Agaricomycotina</taxon>
        <taxon>Agaricomycetes</taxon>
        <taxon>Agaricomycetidae</taxon>
        <taxon>Agaricales</taxon>
        <taxon>Marasmiineae</taxon>
        <taxon>Mycenaceae</taxon>
        <taxon>Mycena</taxon>
    </lineage>
</organism>
<feature type="transmembrane region" description="Helical" evidence="7">
    <location>
        <begin position="328"/>
        <end position="345"/>
    </location>
</feature>
<feature type="transmembrane region" description="Helical" evidence="7">
    <location>
        <begin position="51"/>
        <end position="68"/>
    </location>
</feature>
<protein>
    <recommendedName>
        <fullName evidence="8">Major facilitator superfamily (MFS) profile domain-containing protein</fullName>
    </recommendedName>
</protein>
<evidence type="ECO:0000259" key="8">
    <source>
        <dbReference type="PROSITE" id="PS50850"/>
    </source>
</evidence>
<dbReference type="Gene3D" id="1.20.1250.20">
    <property type="entry name" value="MFS general substrate transporter like domains"/>
    <property type="match status" value="2"/>
</dbReference>
<dbReference type="PANTHER" id="PTHR43791">
    <property type="entry name" value="PERMEASE-RELATED"/>
    <property type="match status" value="1"/>
</dbReference>
<proteinExistence type="predicted"/>
<feature type="transmembrane region" description="Helical" evidence="7">
    <location>
        <begin position="382"/>
        <end position="401"/>
    </location>
</feature>
<comment type="subcellular location">
    <subcellularLocation>
        <location evidence="1">Membrane</location>
        <topology evidence="1">Multi-pass membrane protein</topology>
    </subcellularLocation>
</comment>
<evidence type="ECO:0000313" key="10">
    <source>
        <dbReference type="Proteomes" id="UP000815677"/>
    </source>
</evidence>
<dbReference type="PANTHER" id="PTHR43791:SF85">
    <property type="entry name" value="TRANSPORTER, PUTATIVE (AFU_ORTHOLOGUE AFUA_6G00710)-RELATED"/>
    <property type="match status" value="1"/>
</dbReference>
<evidence type="ECO:0000256" key="3">
    <source>
        <dbReference type="ARBA" id="ARBA00022692"/>
    </source>
</evidence>
<keyword evidence="4 7" id="KW-1133">Transmembrane helix</keyword>
<evidence type="ECO:0000256" key="1">
    <source>
        <dbReference type="ARBA" id="ARBA00004141"/>
    </source>
</evidence>